<dbReference type="EMBL" id="CVQV01000004">
    <property type="protein sequence ID" value="CRK74775.1"/>
    <property type="molecule type" value="Genomic_DNA"/>
</dbReference>
<proteinExistence type="predicted"/>
<name>A0A0U1NJA3_9RHOB</name>
<dbReference type="RefSeq" id="WP_143082028.1">
    <property type="nucleotide sequence ID" value="NZ_CVPC01000004.1"/>
</dbReference>
<reference evidence="1 2" key="1">
    <citation type="submission" date="2015-04" db="EMBL/GenBank/DDBJ databases">
        <authorList>
            <person name="Syromyatnikov M.Y."/>
            <person name="Popov V.N."/>
        </authorList>
    </citation>
    <scope>NUCLEOTIDE SEQUENCE [LARGE SCALE GENOMIC DNA]</scope>
    <source>
        <strain evidence="1 2">CECT 5292</strain>
    </source>
</reference>
<dbReference type="STRING" id="282199.GCA_001049735_00812"/>
<dbReference type="OrthoDB" id="7659063at2"/>
<protein>
    <submittedName>
        <fullName evidence="1">Uncharacterized protein</fullName>
    </submittedName>
</protein>
<keyword evidence="2" id="KW-1185">Reference proteome</keyword>
<evidence type="ECO:0000313" key="1">
    <source>
        <dbReference type="EMBL" id="CRK74775.1"/>
    </source>
</evidence>
<sequence>MLISSTGFIKELPEGVLSIVAPNQDLTAVRIDPTDGCLEYRHIGPVETTFLPLRSVKEQPICTQRLDSDGTAPN</sequence>
<dbReference type="AlphaFoldDB" id="A0A0U1NJA3"/>
<gene>
    <name evidence="1" type="ORF">NIG5292_00812</name>
</gene>
<dbReference type="Proteomes" id="UP000048949">
    <property type="component" value="Unassembled WGS sequence"/>
</dbReference>
<organism evidence="1 2">
    <name type="scientific">Nereida ignava</name>
    <dbReference type="NCBI Taxonomy" id="282199"/>
    <lineage>
        <taxon>Bacteria</taxon>
        <taxon>Pseudomonadati</taxon>
        <taxon>Pseudomonadota</taxon>
        <taxon>Alphaproteobacteria</taxon>
        <taxon>Rhodobacterales</taxon>
        <taxon>Roseobacteraceae</taxon>
        <taxon>Nereida</taxon>
    </lineage>
</organism>
<evidence type="ECO:0000313" key="2">
    <source>
        <dbReference type="Proteomes" id="UP000048949"/>
    </source>
</evidence>
<accession>A0A0U1NJA3</accession>